<sequence>MITSKVKIQLIAFLALTLLGLAYVGTQYAKIDRLWGADGYSVVVEMADSGGIFTGADVTYRGVSVGQVSDMWLTVDGVDVEVRIEDEEVDIPADTDVVVANKSAVGEQYLDFQPATDSEPYLVEGTTLPRERTQVPIDTRTLLTDVSALLESVDADDLSTVVTELGTAFKGSSDDLRTIIDSSSSFITTAEEKYEVTAALIRESNTVLKTQVESQSEIRTFATNLSRLTSAVRSSDADLRTVLDTGPATAAELRTFLSENSAGVARLLGTAIDLNEVVVAELDGVQAVLAIAPYGVESAYSIIATDSRTGLASVRLSLSLQPANEPCFAGYAPDPRRRTPYNRTPSQWNPAYTCKEKQPRGTGKAGSGSRTAPASTTATPDEPVTLGTYDVATKQLVLDEHSTIPAGADLGKESWKWMVMGPAVAR</sequence>
<evidence type="ECO:0000313" key="5">
    <source>
        <dbReference type="Proteomes" id="UP000230842"/>
    </source>
</evidence>
<dbReference type="InterPro" id="IPR005693">
    <property type="entry name" value="Mce"/>
</dbReference>
<feature type="domain" description="Mce/MlaD" evidence="2">
    <location>
        <begin position="38"/>
        <end position="114"/>
    </location>
</feature>
<protein>
    <submittedName>
        <fullName evidence="4">Phospholipid/cholesterol/gamma-HCH transport system substrate-binding protein</fullName>
    </submittedName>
</protein>
<dbReference type="InterPro" id="IPR052336">
    <property type="entry name" value="MlaD_Phospholipid_Transporter"/>
</dbReference>
<dbReference type="Pfam" id="PF11887">
    <property type="entry name" value="Mce4_CUP1"/>
    <property type="match status" value="1"/>
</dbReference>
<dbReference type="RefSeq" id="WP_039347179.1">
    <property type="nucleotide sequence ID" value="NZ_PGEZ01000001.1"/>
</dbReference>
<dbReference type="PANTHER" id="PTHR33371">
    <property type="entry name" value="INTERMEMBRANE PHOSPHOLIPID TRANSPORT SYSTEM BINDING PROTEIN MLAD-RELATED"/>
    <property type="match status" value="1"/>
</dbReference>
<dbReference type="GO" id="GO:0005576">
    <property type="term" value="C:extracellular region"/>
    <property type="evidence" value="ECO:0007669"/>
    <property type="project" value="TreeGrafter"/>
</dbReference>
<dbReference type="Proteomes" id="UP000230842">
    <property type="component" value="Unassembled WGS sequence"/>
</dbReference>
<evidence type="ECO:0000256" key="1">
    <source>
        <dbReference type="SAM" id="MobiDB-lite"/>
    </source>
</evidence>
<comment type="caution">
    <text evidence="4">The sequence shown here is derived from an EMBL/GenBank/DDBJ whole genome shotgun (WGS) entry which is preliminary data.</text>
</comment>
<organism evidence="4 5">
    <name type="scientific">Mumia flava</name>
    <dbReference type="NCBI Taxonomy" id="1348852"/>
    <lineage>
        <taxon>Bacteria</taxon>
        <taxon>Bacillati</taxon>
        <taxon>Actinomycetota</taxon>
        <taxon>Actinomycetes</taxon>
        <taxon>Propionibacteriales</taxon>
        <taxon>Nocardioidaceae</taxon>
        <taxon>Mumia</taxon>
    </lineage>
</organism>
<dbReference type="InterPro" id="IPR003399">
    <property type="entry name" value="Mce/MlaD"/>
</dbReference>
<name>A0A0B2BN83_9ACTN</name>
<feature type="region of interest" description="Disordered" evidence="1">
    <location>
        <begin position="329"/>
        <end position="386"/>
    </location>
</feature>
<dbReference type="EMBL" id="PGEZ01000001">
    <property type="protein sequence ID" value="PJJ58299.1"/>
    <property type="molecule type" value="Genomic_DNA"/>
</dbReference>
<feature type="compositionally biased region" description="Low complexity" evidence="1">
    <location>
        <begin position="367"/>
        <end position="380"/>
    </location>
</feature>
<evidence type="ECO:0000259" key="3">
    <source>
        <dbReference type="Pfam" id="PF11887"/>
    </source>
</evidence>
<feature type="domain" description="Mammalian cell entry C-terminal" evidence="3">
    <location>
        <begin position="122"/>
        <end position="270"/>
    </location>
</feature>
<dbReference type="OrthoDB" id="4741753at2"/>
<dbReference type="NCBIfam" id="TIGR00996">
    <property type="entry name" value="Mtu_fam_mce"/>
    <property type="match status" value="1"/>
</dbReference>
<dbReference type="PANTHER" id="PTHR33371:SF16">
    <property type="entry name" value="MCE-FAMILY PROTEIN MCE3F"/>
    <property type="match status" value="1"/>
</dbReference>
<accession>A0A0B2BN83</accession>
<evidence type="ECO:0000313" key="4">
    <source>
        <dbReference type="EMBL" id="PJJ58299.1"/>
    </source>
</evidence>
<evidence type="ECO:0000259" key="2">
    <source>
        <dbReference type="Pfam" id="PF02470"/>
    </source>
</evidence>
<dbReference type="AlphaFoldDB" id="A0A0B2BN83"/>
<dbReference type="Pfam" id="PF02470">
    <property type="entry name" value="MlaD"/>
    <property type="match status" value="1"/>
</dbReference>
<feature type="compositionally biased region" description="Polar residues" evidence="1">
    <location>
        <begin position="341"/>
        <end position="350"/>
    </location>
</feature>
<dbReference type="InterPro" id="IPR024516">
    <property type="entry name" value="Mce_C"/>
</dbReference>
<keyword evidence="5" id="KW-1185">Reference proteome</keyword>
<proteinExistence type="predicted"/>
<gene>
    <name evidence="4" type="ORF">CLV56_2550</name>
</gene>
<reference evidence="4 5" key="1">
    <citation type="submission" date="2017-11" db="EMBL/GenBank/DDBJ databases">
        <title>Genomic Encyclopedia of Archaeal and Bacterial Type Strains, Phase II (KMG-II): From Individual Species to Whole Genera.</title>
        <authorList>
            <person name="Goeker M."/>
        </authorList>
    </citation>
    <scope>NUCLEOTIDE SEQUENCE [LARGE SCALE GENOMIC DNA]</scope>
    <source>
        <strain evidence="4 5">DSM 27763</strain>
    </source>
</reference>